<gene>
    <name evidence="2" type="ORF">DJ90_2991</name>
</gene>
<dbReference type="STRING" id="44252.DJ90_2991"/>
<organism evidence="2 3">
    <name type="scientific">Paenibacillus macerans</name>
    <name type="common">Bacillus macerans</name>
    <dbReference type="NCBI Taxonomy" id="44252"/>
    <lineage>
        <taxon>Bacteria</taxon>
        <taxon>Bacillati</taxon>
        <taxon>Bacillota</taxon>
        <taxon>Bacilli</taxon>
        <taxon>Bacillales</taxon>
        <taxon>Paenibacillaceae</taxon>
        <taxon>Paenibacillus</taxon>
    </lineage>
</organism>
<dbReference type="EMBL" id="JMQA01000053">
    <property type="protein sequence ID" value="KFM93048.1"/>
    <property type="molecule type" value="Genomic_DNA"/>
</dbReference>
<dbReference type="Proteomes" id="UP000029278">
    <property type="component" value="Unassembled WGS sequence"/>
</dbReference>
<accession>A0A090Y2U3</accession>
<dbReference type="HOGENOM" id="CLU_110129_1_0_9"/>
<evidence type="ECO:0000313" key="2">
    <source>
        <dbReference type="EMBL" id="KFM93048.1"/>
    </source>
</evidence>
<reference evidence="2 3" key="1">
    <citation type="submission" date="2014-04" db="EMBL/GenBank/DDBJ databases">
        <authorList>
            <person name="Bishop-Lilly K.A."/>
            <person name="Broomall S.M."/>
            <person name="Chain P.S."/>
            <person name="Chertkov O."/>
            <person name="Coyne S.R."/>
            <person name="Daligault H.E."/>
            <person name="Davenport K.W."/>
            <person name="Erkkila T."/>
            <person name="Frey K.G."/>
            <person name="Gibbons H.S."/>
            <person name="Gu W."/>
            <person name="Jaissle J."/>
            <person name="Johnson S.L."/>
            <person name="Koroleva G.I."/>
            <person name="Ladner J.T."/>
            <person name="Lo C.-C."/>
            <person name="Minogue T.D."/>
            <person name="Munk C."/>
            <person name="Palacios G.F."/>
            <person name="Redden C.L."/>
            <person name="Rosenzweig C.N."/>
            <person name="Scholz M.B."/>
            <person name="Teshima H."/>
            <person name="Xu Y."/>
        </authorList>
    </citation>
    <scope>NUCLEOTIDE SEQUENCE [LARGE SCALE GENOMIC DNA]</scope>
    <source>
        <strain evidence="2 3">8244</strain>
    </source>
</reference>
<protein>
    <recommendedName>
        <fullName evidence="1">IrrE N-terminal-like domain-containing protein</fullName>
    </recommendedName>
</protein>
<dbReference type="AlphaFoldDB" id="A0A090Y2U3"/>
<dbReference type="RefSeq" id="WP_036624736.1">
    <property type="nucleotide sequence ID" value="NZ_JAKOBR010000117.1"/>
</dbReference>
<evidence type="ECO:0000313" key="3">
    <source>
        <dbReference type="Proteomes" id="UP000029278"/>
    </source>
</evidence>
<dbReference type="Gene3D" id="1.10.10.2910">
    <property type="match status" value="1"/>
</dbReference>
<sequence length="195" mass="23233">MFRNYQMTELEKFQADLYARINIQHPWELEILEIADRLNIWIYFTKQGSKALELKEGLYSINIDKNLSPMQQRLDFFHELCHVLRHAGDQSVLPEMFTQVQEREAEQFVYYAALPFKMISELPIPVRLDQAVSFLSSEFRVPAQLAKQRLDQLKRRTFFGNLLVSSAKKNQVPEKREWSKMTHQLLTQLEYQLKH</sequence>
<evidence type="ECO:0000259" key="1">
    <source>
        <dbReference type="Pfam" id="PF06114"/>
    </source>
</evidence>
<name>A0A090Y2U3_PAEMA</name>
<keyword evidence="3" id="KW-1185">Reference proteome</keyword>
<proteinExistence type="predicted"/>
<feature type="domain" description="IrrE N-terminal-like" evidence="1">
    <location>
        <begin position="35"/>
        <end position="150"/>
    </location>
</feature>
<dbReference type="OrthoDB" id="2417909at2"/>
<dbReference type="GeneID" id="77008669"/>
<dbReference type="InterPro" id="IPR010359">
    <property type="entry name" value="IrrE_HExxH"/>
</dbReference>
<dbReference type="Pfam" id="PF06114">
    <property type="entry name" value="Peptidase_M78"/>
    <property type="match status" value="1"/>
</dbReference>
<comment type="caution">
    <text evidence="2">The sequence shown here is derived from an EMBL/GenBank/DDBJ whole genome shotgun (WGS) entry which is preliminary data.</text>
</comment>